<evidence type="ECO:0000313" key="1">
    <source>
        <dbReference type="EMBL" id="CAB4703606.1"/>
    </source>
</evidence>
<name>A0A6J6PYF9_9ZZZZ</name>
<dbReference type="AlphaFoldDB" id="A0A6J6PYF9"/>
<protein>
    <submittedName>
        <fullName evidence="1">Unannotated protein</fullName>
    </submittedName>
</protein>
<proteinExistence type="predicted"/>
<dbReference type="EMBL" id="CAEZXM010000277">
    <property type="protein sequence ID" value="CAB4703606.1"/>
    <property type="molecule type" value="Genomic_DNA"/>
</dbReference>
<reference evidence="1" key="1">
    <citation type="submission" date="2020-05" db="EMBL/GenBank/DDBJ databases">
        <authorList>
            <person name="Chiriac C."/>
            <person name="Salcher M."/>
            <person name="Ghai R."/>
            <person name="Kavagutti S V."/>
        </authorList>
    </citation>
    <scope>NUCLEOTIDE SEQUENCE</scope>
</reference>
<sequence>MAIEAHRDCVDSDGKNLALENVGQLDNLAAIIARGPHCSQQQFALDTASRIEFADLDDLDQLEQLLHDLLKRRGLDVDDHRDAAERIVLRWRNGQREDVVTTASEQPRHPSENARTVLNQHAEDVVVGLTCR</sequence>
<gene>
    <name evidence="1" type="ORF">UFOPK2366_01387</name>
</gene>
<organism evidence="1">
    <name type="scientific">freshwater metagenome</name>
    <dbReference type="NCBI Taxonomy" id="449393"/>
    <lineage>
        <taxon>unclassified sequences</taxon>
        <taxon>metagenomes</taxon>
        <taxon>ecological metagenomes</taxon>
    </lineage>
</organism>
<accession>A0A6J6PYF9</accession>